<keyword evidence="2" id="KW-1185">Reference proteome</keyword>
<gene>
    <name evidence="1" type="ORF">X943_002766</name>
</gene>
<organism evidence="1 2">
    <name type="scientific">Babesia divergens</name>
    <dbReference type="NCBI Taxonomy" id="32595"/>
    <lineage>
        <taxon>Eukaryota</taxon>
        <taxon>Sar</taxon>
        <taxon>Alveolata</taxon>
        <taxon>Apicomplexa</taxon>
        <taxon>Aconoidasida</taxon>
        <taxon>Piroplasmida</taxon>
        <taxon>Babesiidae</taxon>
        <taxon>Babesia</taxon>
    </lineage>
</organism>
<evidence type="ECO:0000313" key="1">
    <source>
        <dbReference type="EMBL" id="KAK1936324.1"/>
    </source>
</evidence>
<comment type="caution">
    <text evidence="1">The sequence shown here is derived from an EMBL/GenBank/DDBJ whole genome shotgun (WGS) entry which is preliminary data.</text>
</comment>
<accession>A0AAD9LI69</accession>
<reference evidence="1" key="1">
    <citation type="journal article" date="2014" name="Nucleic Acids Res.">
        <title>The evolutionary dynamics of variant antigen genes in Babesia reveal a history of genomic innovation underlying host-parasite interaction.</title>
        <authorList>
            <person name="Jackson A.P."/>
            <person name="Otto T.D."/>
            <person name="Darby A."/>
            <person name="Ramaprasad A."/>
            <person name="Xia D."/>
            <person name="Echaide I.E."/>
            <person name="Farber M."/>
            <person name="Gahlot S."/>
            <person name="Gamble J."/>
            <person name="Gupta D."/>
            <person name="Gupta Y."/>
            <person name="Jackson L."/>
            <person name="Malandrin L."/>
            <person name="Malas T.B."/>
            <person name="Moussa E."/>
            <person name="Nair M."/>
            <person name="Reid A.J."/>
            <person name="Sanders M."/>
            <person name="Sharma J."/>
            <person name="Tracey A."/>
            <person name="Quail M.A."/>
            <person name="Weir W."/>
            <person name="Wastling J.M."/>
            <person name="Hall N."/>
            <person name="Willadsen P."/>
            <person name="Lingelbach K."/>
            <person name="Shiels B."/>
            <person name="Tait A."/>
            <person name="Berriman M."/>
            <person name="Allred D.R."/>
            <person name="Pain A."/>
        </authorList>
    </citation>
    <scope>NUCLEOTIDE SEQUENCE</scope>
    <source>
        <strain evidence="1">1802A</strain>
    </source>
</reference>
<reference evidence="1" key="2">
    <citation type="submission" date="2021-05" db="EMBL/GenBank/DDBJ databases">
        <authorList>
            <person name="Pain A."/>
        </authorList>
    </citation>
    <scope>NUCLEOTIDE SEQUENCE</scope>
    <source>
        <strain evidence="1">1802A</strain>
    </source>
</reference>
<dbReference type="Proteomes" id="UP001195914">
    <property type="component" value="Unassembled WGS sequence"/>
</dbReference>
<sequence length="971" mass="108795">MRISGGLKKGLDVTRRLSVSVTRGVSTLSIAYETLYVALAKATSRTAVTRVLHEFENNTLSASYRSQPNGSDASLGQGDRSICDGAAASSTCLEGAANIHIQQNEVETRRRLATTFCDAVLNVIRLKITDVTVWSMLLDHTSQPSLHTDELGLRSIYFVLCKLDRFTCRNSVVISKVDGIVTTLLERVDALAVNALNHGVIDVKLQPRKFNSTPIPCNTREDVVLKGSSQSVGSGDGGQNLDFEYVWKLWHLLNNSDKLYSSNTENLLLEVLVSRTDEIKSFDLGRTIRTMSVLLQRRSSLSVVEENLFRSVFRRLCTLLCRHNSCITENADVVGRDGRFDTNNANASDMNSLLLPENLDGCRNTVDLGSQSGFTTNSYGMDQSSNFNTVKQGNLYLTIGHVLKIVEMLSSMYRKLSVISFARYISSELPLKGLQCLVRMAETVLRRSLAFEARFSRSGTLSPIPLDAKASSPCKGIIETHGKILLYMTDVVKAIDHVCYLCNNHSAALSPLRKSVAALGFCMLDNYKMFDVGMYRLYSRCGYYLLLSSLVNGKHSVDEIQRMIFSVLEMMTSIHKAMLEKKEGHDLLGLLIWEDKFFSLLGELAVRSPALQDLLVAHRAVLRSLCENGIDAILNHPDNASTLLRLLQNNGLLSPRILLEYLRDICVDIALWDRSSSDIAMLCDILTRYHSESSLVGKEMCDGASVAPPFCGAYAGTHEIEEHEEVIQYIRQILGSLFDYVERTSPLVLERSNNEQLLSMALCYAAYHDGLHPTLDHEFRRRCNELNFRQSILCMQFASEPFVEMIKRRISNLLIRRGTLVDISPALSALYDNMGTHGFSRGCLFNDGIEGIGEYGSVLHASHGDRIGLIIKEQRIKLSPGASKWLLKVILALDRDMRIYNDADYLNRHLERRLHRAIGITSHGAETTKQPCSNILLITSHRECKKFIEMCRFIDDAKESRFYNKLREALI</sequence>
<dbReference type="EMBL" id="JAHBMH010000044">
    <property type="protein sequence ID" value="KAK1936324.1"/>
    <property type="molecule type" value="Genomic_DNA"/>
</dbReference>
<dbReference type="AlphaFoldDB" id="A0AAD9LI69"/>
<protein>
    <submittedName>
        <fullName evidence="1">Uncharacterized protein</fullName>
    </submittedName>
</protein>
<proteinExistence type="predicted"/>
<evidence type="ECO:0000313" key="2">
    <source>
        <dbReference type="Proteomes" id="UP001195914"/>
    </source>
</evidence>
<name>A0AAD9LI69_BABDI</name>